<comment type="function">
    <text evidence="8 9 11">GTPase that plays an essential role in the late steps of ribosome biogenesis.</text>
</comment>
<accession>A0A8T7M5X9</accession>
<name>A0A8T7M5X9_9CHLR</name>
<dbReference type="PRINTS" id="PR00326">
    <property type="entry name" value="GTP1OBG"/>
</dbReference>
<feature type="domain" description="EngA-type G" evidence="12">
    <location>
        <begin position="4"/>
        <end position="183"/>
    </location>
</feature>
<comment type="subunit">
    <text evidence="9">Associates with the 50S ribosomal subunit.</text>
</comment>
<dbReference type="HAMAP" id="MF_00195">
    <property type="entry name" value="GTPase_Der"/>
    <property type="match status" value="1"/>
</dbReference>
<dbReference type="GO" id="GO:0016787">
    <property type="term" value="F:hydrolase activity"/>
    <property type="evidence" value="ECO:0007669"/>
    <property type="project" value="UniProtKB-KW"/>
</dbReference>
<feature type="binding site" evidence="9">
    <location>
        <begin position="197"/>
        <end position="204"/>
    </location>
    <ligand>
        <name>GTP</name>
        <dbReference type="ChEBI" id="CHEBI:37565"/>
        <label>2</label>
    </ligand>
</feature>
<dbReference type="InterPro" id="IPR027417">
    <property type="entry name" value="P-loop_NTPase"/>
</dbReference>
<dbReference type="PANTHER" id="PTHR43834">
    <property type="entry name" value="GTPASE DER"/>
    <property type="match status" value="1"/>
</dbReference>
<evidence type="ECO:0000256" key="11">
    <source>
        <dbReference type="RuleBase" id="RU004481"/>
    </source>
</evidence>
<keyword evidence="3 9" id="KW-0690">Ribosome biogenesis</keyword>
<dbReference type="GO" id="GO:0043022">
    <property type="term" value="F:ribosome binding"/>
    <property type="evidence" value="ECO:0007669"/>
    <property type="project" value="TreeGrafter"/>
</dbReference>
<evidence type="ECO:0000256" key="8">
    <source>
        <dbReference type="ARBA" id="ARBA00053470"/>
    </source>
</evidence>
<dbReference type="PIRSF" id="PIRSF006485">
    <property type="entry name" value="GTP-binding_EngA"/>
    <property type="match status" value="1"/>
</dbReference>
<evidence type="ECO:0000313" key="15">
    <source>
        <dbReference type="Proteomes" id="UP000521676"/>
    </source>
</evidence>
<protein>
    <recommendedName>
        <fullName evidence="2 9">GTPase Der</fullName>
    </recommendedName>
    <alternativeName>
        <fullName evidence="7 9">GTP-binding protein EngA</fullName>
    </alternativeName>
</protein>
<keyword evidence="16" id="KW-1185">Reference proteome</keyword>
<dbReference type="InterPro" id="IPR005225">
    <property type="entry name" value="Small_GTP-bd"/>
</dbReference>
<dbReference type="CDD" id="cd01894">
    <property type="entry name" value="EngA1"/>
    <property type="match status" value="1"/>
</dbReference>
<evidence type="ECO:0000256" key="4">
    <source>
        <dbReference type="ARBA" id="ARBA00022737"/>
    </source>
</evidence>
<feature type="domain" description="EngA-type G" evidence="12">
    <location>
        <begin position="191"/>
        <end position="366"/>
    </location>
</feature>
<comment type="caution">
    <text evidence="9">Lacks conserved residue(s) required for the propagation of feature annotation.</text>
</comment>
<dbReference type="InterPro" id="IPR016484">
    <property type="entry name" value="GTPase_Der"/>
</dbReference>
<reference evidence="13 15" key="1">
    <citation type="submission" date="2020-06" db="EMBL/GenBank/DDBJ databases">
        <title>Anoxygenic phototrophic Chloroflexota member uses a Type I reaction center.</title>
        <authorList>
            <person name="Tsuji J.M."/>
            <person name="Shaw N.A."/>
            <person name="Nagashima S."/>
            <person name="Venkiteswaran J."/>
            <person name="Schiff S.L."/>
            <person name="Hanada S."/>
            <person name="Tank M."/>
            <person name="Neufeld J.D."/>
        </authorList>
    </citation>
    <scope>NUCLEOTIDE SEQUENCE [LARGE SCALE GENOMIC DNA]</scope>
    <source>
        <strain evidence="13">L227-S17</strain>
    </source>
</reference>
<evidence type="ECO:0000259" key="12">
    <source>
        <dbReference type="PROSITE" id="PS51712"/>
    </source>
</evidence>
<keyword evidence="6 9" id="KW-0342">GTP-binding</keyword>
<evidence type="ECO:0000256" key="10">
    <source>
        <dbReference type="PROSITE-ProRule" id="PRU01049"/>
    </source>
</evidence>
<keyword evidence="5 9" id="KW-0547">Nucleotide-binding</keyword>
<gene>
    <name evidence="9 13" type="primary">der</name>
    <name evidence="13" type="ORF">HXX08_16665</name>
    <name evidence="14" type="ORF">OZ401_003014</name>
</gene>
<comment type="similarity">
    <text evidence="1 9 10 11">Belongs to the TRAFAC class TrmE-Era-EngA-EngB-Septin-like GTPase superfamily. EngA (Der) GTPase family.</text>
</comment>
<sequence length="455" mass="50755">MTKPLVAIVGRPNVGKSTFFNRVIGEKLAIVEDLPGTTRDRLYGDGEWNGRYFTLIDTGGLEFESEDEQKKESENKGVDSIREIARQTRAQATVAIEEADVIVFMVDAKTGLTSTDRDIADILRRTKKPVLLAANRADSEERRQNSVEFYELGLGDPIPISSYHGTNTGDLLDAITENLPPIPETIEQAQIRIAIIGRPNVGKSRLLNSLLGQERVIVSDVPGTTRDAIDTEIIVGDKTVTLIDTAGIRRPGRIDIGVEKWSVMRTLRAINRSNVVLLVVDASEGITAQDAHIAGYALEESKGIVLVVNKWDKVEKDNTTMNQYVTKIREQLDFMSYVPMIFISAKFGQRVNKVLDAALTVAEERHKRIPTATLNKVMRDAIAAHSPATKPGKWLKLLYVTQVEVDPPTFVFSVNDAKQVHFSYQRYLENKIREAFGFEGTPLKMIFRGRDESDD</sequence>
<dbReference type="Pfam" id="PF01926">
    <property type="entry name" value="MMR_HSR1"/>
    <property type="match status" value="2"/>
</dbReference>
<dbReference type="NCBIfam" id="TIGR03594">
    <property type="entry name" value="GTPase_EngA"/>
    <property type="match status" value="1"/>
</dbReference>
<dbReference type="InterPro" id="IPR031166">
    <property type="entry name" value="G_ENGA"/>
</dbReference>
<dbReference type="InterPro" id="IPR032859">
    <property type="entry name" value="KH_dom-like"/>
</dbReference>
<evidence type="ECO:0000256" key="6">
    <source>
        <dbReference type="ARBA" id="ARBA00023134"/>
    </source>
</evidence>
<feature type="binding site" evidence="9">
    <location>
        <begin position="309"/>
        <end position="312"/>
    </location>
    <ligand>
        <name>GTP</name>
        <dbReference type="ChEBI" id="CHEBI:37565"/>
        <label>2</label>
    </ligand>
</feature>
<evidence type="ECO:0000313" key="16">
    <source>
        <dbReference type="Proteomes" id="UP001431572"/>
    </source>
</evidence>
<dbReference type="Proteomes" id="UP000521676">
    <property type="component" value="Unassembled WGS sequence"/>
</dbReference>
<dbReference type="FunFam" id="3.40.50.300:FF:000040">
    <property type="entry name" value="GTPase Der"/>
    <property type="match status" value="1"/>
</dbReference>
<dbReference type="RefSeq" id="WP_341471293.1">
    <property type="nucleotide sequence ID" value="NZ_CP128400.1"/>
</dbReference>
<dbReference type="AlphaFoldDB" id="A0A8T7M5X9"/>
<reference evidence="14" key="2">
    <citation type="journal article" date="2024" name="Nature">
        <title>Anoxygenic phototroph of the Chloroflexota uses a type I reaction centre.</title>
        <authorList>
            <person name="Tsuji J.M."/>
            <person name="Shaw N.A."/>
            <person name="Nagashima S."/>
            <person name="Venkiteswaran J.J."/>
            <person name="Schiff S.L."/>
            <person name="Watanabe T."/>
            <person name="Fukui M."/>
            <person name="Hanada S."/>
            <person name="Tank M."/>
            <person name="Neufeld J.D."/>
        </authorList>
    </citation>
    <scope>NUCLEOTIDE SEQUENCE</scope>
    <source>
        <strain evidence="14">L227-S17</strain>
    </source>
</reference>
<dbReference type="SUPFAM" id="SSF52540">
    <property type="entry name" value="P-loop containing nucleoside triphosphate hydrolases"/>
    <property type="match status" value="2"/>
</dbReference>
<dbReference type="FunFam" id="3.40.50.300:FF:000057">
    <property type="entry name" value="GTPase Der"/>
    <property type="match status" value="1"/>
</dbReference>
<proteinExistence type="inferred from homology"/>
<dbReference type="PANTHER" id="PTHR43834:SF6">
    <property type="entry name" value="GTPASE DER"/>
    <property type="match status" value="1"/>
</dbReference>
<dbReference type="InterPro" id="IPR015946">
    <property type="entry name" value="KH_dom-like_a/b"/>
</dbReference>
<dbReference type="InterPro" id="IPR006073">
    <property type="entry name" value="GTP-bd"/>
</dbReference>
<dbReference type="Pfam" id="PF14714">
    <property type="entry name" value="KH_dom-like"/>
    <property type="match status" value="1"/>
</dbReference>
<dbReference type="EMBL" id="CP128400">
    <property type="protein sequence ID" value="WJW69406.1"/>
    <property type="molecule type" value="Genomic_DNA"/>
</dbReference>
<dbReference type="Proteomes" id="UP001431572">
    <property type="component" value="Chromosome 2"/>
</dbReference>
<dbReference type="CDD" id="cd01895">
    <property type="entry name" value="EngA2"/>
    <property type="match status" value="1"/>
</dbReference>
<dbReference type="GO" id="GO:0042254">
    <property type="term" value="P:ribosome biogenesis"/>
    <property type="evidence" value="ECO:0007669"/>
    <property type="project" value="UniProtKB-KW"/>
</dbReference>
<dbReference type="PROSITE" id="PS51712">
    <property type="entry name" value="G_ENGA"/>
    <property type="match status" value="2"/>
</dbReference>
<keyword evidence="14" id="KW-0378">Hydrolase</keyword>
<dbReference type="Gene3D" id="3.30.300.20">
    <property type="match status" value="1"/>
</dbReference>
<dbReference type="FunFam" id="3.30.300.20:FF:000004">
    <property type="entry name" value="GTPase Der"/>
    <property type="match status" value="1"/>
</dbReference>
<feature type="binding site" evidence="9">
    <location>
        <begin position="244"/>
        <end position="248"/>
    </location>
    <ligand>
        <name>GTP</name>
        <dbReference type="ChEBI" id="CHEBI:37565"/>
        <label>2</label>
    </ligand>
</feature>
<dbReference type="Gene3D" id="3.40.50.300">
    <property type="entry name" value="P-loop containing nucleotide triphosphate hydrolases"/>
    <property type="match status" value="2"/>
</dbReference>
<evidence type="ECO:0000256" key="3">
    <source>
        <dbReference type="ARBA" id="ARBA00022517"/>
    </source>
</evidence>
<dbReference type="EMBL" id="JACATZ010000003">
    <property type="protein sequence ID" value="NWJ47494.1"/>
    <property type="molecule type" value="Genomic_DNA"/>
</dbReference>
<feature type="binding site" evidence="9">
    <location>
        <begin position="10"/>
        <end position="17"/>
    </location>
    <ligand>
        <name>GTP</name>
        <dbReference type="ChEBI" id="CHEBI:37565"/>
        <label>1</label>
    </ligand>
</feature>
<evidence type="ECO:0000313" key="14">
    <source>
        <dbReference type="EMBL" id="WJW69406.1"/>
    </source>
</evidence>
<evidence type="ECO:0000256" key="5">
    <source>
        <dbReference type="ARBA" id="ARBA00022741"/>
    </source>
</evidence>
<keyword evidence="4 11" id="KW-0677">Repeat</keyword>
<evidence type="ECO:0000256" key="7">
    <source>
        <dbReference type="ARBA" id="ARBA00032345"/>
    </source>
</evidence>
<organism evidence="13 15">
    <name type="scientific">Candidatus Chlorohelix allophototropha</name>
    <dbReference type="NCBI Taxonomy" id="3003348"/>
    <lineage>
        <taxon>Bacteria</taxon>
        <taxon>Bacillati</taxon>
        <taxon>Chloroflexota</taxon>
        <taxon>Chloroflexia</taxon>
        <taxon>Candidatus Chloroheliales</taxon>
        <taxon>Candidatus Chloroheliaceae</taxon>
        <taxon>Candidatus Chlorohelix</taxon>
    </lineage>
</organism>
<dbReference type="NCBIfam" id="TIGR00231">
    <property type="entry name" value="small_GTP"/>
    <property type="match status" value="2"/>
</dbReference>
<evidence type="ECO:0000256" key="2">
    <source>
        <dbReference type="ARBA" id="ARBA00020953"/>
    </source>
</evidence>
<feature type="binding site" evidence="9">
    <location>
        <begin position="57"/>
        <end position="61"/>
    </location>
    <ligand>
        <name>GTP</name>
        <dbReference type="ChEBI" id="CHEBI:37565"/>
        <label>1</label>
    </ligand>
</feature>
<evidence type="ECO:0000313" key="13">
    <source>
        <dbReference type="EMBL" id="NWJ47494.1"/>
    </source>
</evidence>
<evidence type="ECO:0000256" key="1">
    <source>
        <dbReference type="ARBA" id="ARBA00008279"/>
    </source>
</evidence>
<dbReference type="GO" id="GO:0005525">
    <property type="term" value="F:GTP binding"/>
    <property type="evidence" value="ECO:0007669"/>
    <property type="project" value="UniProtKB-UniRule"/>
</dbReference>
<evidence type="ECO:0000256" key="9">
    <source>
        <dbReference type="HAMAP-Rule" id="MF_00195"/>
    </source>
</evidence>